<dbReference type="RefSeq" id="WP_379557874.1">
    <property type="nucleotide sequence ID" value="NZ_JBHTJS010000028.1"/>
</dbReference>
<proteinExistence type="predicted"/>
<name>A0ABW3KI38_9GAMM</name>
<accession>A0ABW3KI38</accession>
<evidence type="ECO:0000313" key="1">
    <source>
        <dbReference type="EMBL" id="MFD1007883.1"/>
    </source>
</evidence>
<evidence type="ECO:0008006" key="3">
    <source>
        <dbReference type="Google" id="ProtNLM"/>
    </source>
</evidence>
<dbReference type="InterPro" id="IPR011009">
    <property type="entry name" value="Kinase-like_dom_sf"/>
</dbReference>
<sequence length="206" mass="24257">MDFFKYNNHTGVSSDLYLSANDKILLKVENVKYSISQQFFRWFFRDFLRRAFILGLDARREHKGYQIVRSAGLKSPDLYCWGVPLSPFNNILSFMMIEYKDNLTPGLTYFNSLSESKKVEFMTMLADEAVVLAKYGYVHRDFHLNNFLVEEGVGLFWIDTHFRKLSIYKKKKWKQLSSSLIDSKLEGEENKNIILSVFKKSFDVYS</sequence>
<protein>
    <recommendedName>
        <fullName evidence="3">Protein kinase domain-containing protein</fullName>
    </recommendedName>
</protein>
<gene>
    <name evidence="1" type="ORF">ACFQ1C_06930</name>
</gene>
<dbReference type="Proteomes" id="UP001597048">
    <property type="component" value="Unassembled WGS sequence"/>
</dbReference>
<dbReference type="SUPFAM" id="SSF56112">
    <property type="entry name" value="Protein kinase-like (PK-like)"/>
    <property type="match status" value="1"/>
</dbReference>
<dbReference type="EMBL" id="JBHTJS010000028">
    <property type="protein sequence ID" value="MFD1007883.1"/>
    <property type="molecule type" value="Genomic_DNA"/>
</dbReference>
<evidence type="ECO:0000313" key="2">
    <source>
        <dbReference type="Proteomes" id="UP001597048"/>
    </source>
</evidence>
<keyword evidence="2" id="KW-1185">Reference proteome</keyword>
<reference evidence="2" key="1">
    <citation type="journal article" date="2019" name="Int. J. Syst. Evol. Microbiol.">
        <title>The Global Catalogue of Microorganisms (GCM) 10K type strain sequencing project: providing services to taxonomists for standard genome sequencing and annotation.</title>
        <authorList>
            <consortium name="The Broad Institute Genomics Platform"/>
            <consortium name="The Broad Institute Genome Sequencing Center for Infectious Disease"/>
            <person name="Wu L."/>
            <person name="Ma J."/>
        </authorList>
    </citation>
    <scope>NUCLEOTIDE SEQUENCE [LARGE SCALE GENOMIC DNA]</scope>
    <source>
        <strain evidence="2">CCUG 60525</strain>
    </source>
</reference>
<organism evidence="1 2">
    <name type="scientific">Oceanisphaera ostreae</name>
    <dbReference type="NCBI Taxonomy" id="914151"/>
    <lineage>
        <taxon>Bacteria</taxon>
        <taxon>Pseudomonadati</taxon>
        <taxon>Pseudomonadota</taxon>
        <taxon>Gammaproteobacteria</taxon>
        <taxon>Aeromonadales</taxon>
        <taxon>Aeromonadaceae</taxon>
        <taxon>Oceanisphaera</taxon>
    </lineage>
</organism>
<comment type="caution">
    <text evidence="1">The sequence shown here is derived from an EMBL/GenBank/DDBJ whole genome shotgun (WGS) entry which is preliminary data.</text>
</comment>